<dbReference type="InterPro" id="IPR013099">
    <property type="entry name" value="K_chnl_dom"/>
</dbReference>
<dbReference type="InterPro" id="IPR003280">
    <property type="entry name" value="2pore_dom_K_chnl"/>
</dbReference>
<sequence length="122" mass="13534">MRLRGSKQQRPDGGPYTRQMRRLFFIALARQLRVIWPILSGIVSIMVASGLAIWRIEDWRIDEALYFTFVTGLTIGYGDFTPKHVSARILALIIGFAGIVLTGVIAAITVKALNATDRDGNS</sequence>
<evidence type="ECO:0000256" key="2">
    <source>
        <dbReference type="ARBA" id="ARBA00022448"/>
    </source>
</evidence>
<dbReference type="PANTHER" id="PTHR11003">
    <property type="entry name" value="POTASSIUM CHANNEL, SUBFAMILY K"/>
    <property type="match status" value="1"/>
</dbReference>
<dbReference type="PANTHER" id="PTHR11003:SF291">
    <property type="entry name" value="IP11374P"/>
    <property type="match status" value="1"/>
</dbReference>
<evidence type="ECO:0000313" key="10">
    <source>
        <dbReference type="EMBL" id="ANL82954.1"/>
    </source>
</evidence>
<dbReference type="Pfam" id="PF07885">
    <property type="entry name" value="Ion_trans_2"/>
    <property type="match status" value="1"/>
</dbReference>
<evidence type="ECO:0000256" key="6">
    <source>
        <dbReference type="ARBA" id="ARBA00023136"/>
    </source>
</evidence>
<evidence type="ECO:0000256" key="3">
    <source>
        <dbReference type="ARBA" id="ARBA00022692"/>
    </source>
</evidence>
<evidence type="ECO:0000256" key="5">
    <source>
        <dbReference type="ARBA" id="ARBA00023065"/>
    </source>
</evidence>
<keyword evidence="3 8" id="KW-0812">Transmembrane</keyword>
<evidence type="ECO:0000313" key="11">
    <source>
        <dbReference type="Proteomes" id="UP000078551"/>
    </source>
</evidence>
<evidence type="ECO:0000256" key="7">
    <source>
        <dbReference type="ARBA" id="ARBA00023303"/>
    </source>
</evidence>
<dbReference type="Proteomes" id="UP000078551">
    <property type="component" value="Chromosome"/>
</dbReference>
<gene>
    <name evidence="10" type="ORF">AMC81_CH00119</name>
</gene>
<feature type="transmembrane region" description="Helical" evidence="8">
    <location>
        <begin position="89"/>
        <end position="110"/>
    </location>
</feature>
<accession>A0ABM6C466</accession>
<keyword evidence="6 8" id="KW-0472">Membrane</keyword>
<keyword evidence="5" id="KW-0406">Ion transport</keyword>
<evidence type="ECO:0000259" key="9">
    <source>
        <dbReference type="Pfam" id="PF07885"/>
    </source>
</evidence>
<organism evidence="10 11">
    <name type="scientific">Rhizobium phaseoli</name>
    <dbReference type="NCBI Taxonomy" id="396"/>
    <lineage>
        <taxon>Bacteria</taxon>
        <taxon>Pseudomonadati</taxon>
        <taxon>Pseudomonadota</taxon>
        <taxon>Alphaproteobacteria</taxon>
        <taxon>Hyphomicrobiales</taxon>
        <taxon>Rhizobiaceae</taxon>
        <taxon>Rhizobium/Agrobacterium group</taxon>
        <taxon>Rhizobium</taxon>
    </lineage>
</organism>
<keyword evidence="4 8" id="KW-1133">Transmembrane helix</keyword>
<comment type="subcellular location">
    <subcellularLocation>
        <location evidence="1">Membrane</location>
        <topology evidence="1">Multi-pass membrane protein</topology>
    </subcellularLocation>
</comment>
<feature type="domain" description="Potassium channel" evidence="9">
    <location>
        <begin position="43"/>
        <end position="113"/>
    </location>
</feature>
<evidence type="ECO:0000256" key="8">
    <source>
        <dbReference type="SAM" id="Phobius"/>
    </source>
</evidence>
<dbReference type="SUPFAM" id="SSF81324">
    <property type="entry name" value="Voltage-gated potassium channels"/>
    <property type="match status" value="1"/>
</dbReference>
<name>A0ABM6C466_9HYPH</name>
<evidence type="ECO:0000256" key="4">
    <source>
        <dbReference type="ARBA" id="ARBA00022989"/>
    </source>
</evidence>
<evidence type="ECO:0000256" key="1">
    <source>
        <dbReference type="ARBA" id="ARBA00004141"/>
    </source>
</evidence>
<dbReference type="Gene3D" id="1.10.287.70">
    <property type="match status" value="1"/>
</dbReference>
<proteinExistence type="predicted"/>
<keyword evidence="2" id="KW-0813">Transport</keyword>
<dbReference type="EMBL" id="CP013568">
    <property type="protein sequence ID" value="ANL82954.1"/>
    <property type="molecule type" value="Genomic_DNA"/>
</dbReference>
<reference evidence="10 11" key="1">
    <citation type="submission" date="2015-11" db="EMBL/GenBank/DDBJ databases">
        <title>The limits of bacterial species coexistence and the symbiotic plasmid transference in sympatric Rhizobium populations.</title>
        <authorList>
            <person name="Perez-Carrascal O.M."/>
            <person name="VanInsberghe D."/>
            <person name="Juarez S."/>
            <person name="Polz M.F."/>
            <person name="Vinuesa P."/>
            <person name="Gonzalez V."/>
        </authorList>
    </citation>
    <scope>NUCLEOTIDE SEQUENCE [LARGE SCALE GENOMIC DNA]</scope>
    <source>
        <strain evidence="10 11">N771</strain>
    </source>
</reference>
<keyword evidence="7" id="KW-0407">Ion channel</keyword>
<feature type="transmembrane region" description="Helical" evidence="8">
    <location>
        <begin position="34"/>
        <end position="56"/>
    </location>
</feature>
<keyword evidence="11" id="KW-1185">Reference proteome</keyword>
<protein>
    <submittedName>
        <fullName evidence="10">Ion transport 2 family protein</fullName>
    </submittedName>
</protein>